<evidence type="ECO:0000256" key="1">
    <source>
        <dbReference type="SAM" id="Coils"/>
    </source>
</evidence>
<keyword evidence="3" id="KW-1185">Reference proteome</keyword>
<dbReference type="AlphaFoldDB" id="A0A9W9BTR8"/>
<organism evidence="2 3">
    <name type="scientific">Fusarium piperis</name>
    <dbReference type="NCBI Taxonomy" id="1435070"/>
    <lineage>
        <taxon>Eukaryota</taxon>
        <taxon>Fungi</taxon>
        <taxon>Dikarya</taxon>
        <taxon>Ascomycota</taxon>
        <taxon>Pezizomycotina</taxon>
        <taxon>Sordariomycetes</taxon>
        <taxon>Hypocreomycetidae</taxon>
        <taxon>Hypocreales</taxon>
        <taxon>Nectriaceae</taxon>
        <taxon>Fusarium</taxon>
        <taxon>Fusarium solani species complex</taxon>
    </lineage>
</organism>
<dbReference type="EMBL" id="JAPEUR010000009">
    <property type="protein sequence ID" value="KAJ4328565.1"/>
    <property type="molecule type" value="Genomic_DNA"/>
</dbReference>
<proteinExistence type="predicted"/>
<keyword evidence="1" id="KW-0175">Coiled coil</keyword>
<dbReference type="Proteomes" id="UP001140502">
    <property type="component" value="Unassembled WGS sequence"/>
</dbReference>
<evidence type="ECO:0000313" key="3">
    <source>
        <dbReference type="Proteomes" id="UP001140502"/>
    </source>
</evidence>
<dbReference type="OrthoDB" id="5060893at2759"/>
<evidence type="ECO:0000313" key="2">
    <source>
        <dbReference type="EMBL" id="KAJ4328565.1"/>
    </source>
</evidence>
<feature type="coiled-coil region" evidence="1">
    <location>
        <begin position="130"/>
        <end position="157"/>
    </location>
</feature>
<gene>
    <name evidence="2" type="ORF">N0V84_000924</name>
</gene>
<comment type="caution">
    <text evidence="2">The sequence shown here is derived from an EMBL/GenBank/DDBJ whole genome shotgun (WGS) entry which is preliminary data.</text>
</comment>
<protein>
    <submittedName>
        <fullName evidence="2">Uncharacterized protein</fullName>
    </submittedName>
</protein>
<name>A0A9W9BTR8_9HYPO</name>
<sequence length="232" mass="26560">MAFLQQMQRNGSEKLGSDRLRAQYAEAQLNNGTAKLLVEYVLDMIVGRYLNQTDEGWLPTYGNIIKHSTNLDKFYDLFLQLNDKVSHFLRSTNSTELSGAKSIKFQLVQDAAPFLRDIAAPRLAGMQARAKRGAQLLKETQKRQAELQNEIARTVRNGWVAPGAKWLSHRVIYYYLPDLKSMALQWSYARQWLTVELEEIFEVCQGREAEFKSHDKEPPRIKYMSGGGGRVS</sequence>
<reference evidence="2" key="1">
    <citation type="submission" date="2022-10" db="EMBL/GenBank/DDBJ databases">
        <title>Tapping the CABI collections for fungal endophytes: first genome assemblies for Collariella, Neodidymelliopsis, Ascochyta clinopodiicola, Didymella pomorum, Didymosphaeria variabile, Neocosmospora piperis and Neocucurbitaria cava.</title>
        <authorList>
            <person name="Hill R."/>
        </authorList>
    </citation>
    <scope>NUCLEOTIDE SEQUENCE</scope>
    <source>
        <strain evidence="2">IMI 366586</strain>
    </source>
</reference>
<accession>A0A9W9BTR8</accession>